<evidence type="ECO:0000313" key="2">
    <source>
        <dbReference type="Proteomes" id="UP001164653"/>
    </source>
</evidence>
<dbReference type="KEGG" id="dpf:ON006_29130"/>
<evidence type="ECO:0000313" key="1">
    <source>
        <dbReference type="EMBL" id="WAC11783.1"/>
    </source>
</evidence>
<dbReference type="Proteomes" id="UP001164653">
    <property type="component" value="Chromosome"/>
</dbReference>
<dbReference type="AlphaFoldDB" id="A0A9E8N9F3"/>
<organism evidence="1 2">
    <name type="scientific">Dyadobacter pollutisoli</name>
    <dbReference type="NCBI Taxonomy" id="2910158"/>
    <lineage>
        <taxon>Bacteria</taxon>
        <taxon>Pseudomonadati</taxon>
        <taxon>Bacteroidota</taxon>
        <taxon>Cytophagia</taxon>
        <taxon>Cytophagales</taxon>
        <taxon>Spirosomataceae</taxon>
        <taxon>Dyadobacter</taxon>
    </lineage>
</organism>
<name>A0A9E8N9F3_9BACT</name>
<dbReference type="RefSeq" id="WP_244821696.1">
    <property type="nucleotide sequence ID" value="NZ_CP112998.1"/>
</dbReference>
<protein>
    <submittedName>
        <fullName evidence="1">Uncharacterized protein</fullName>
    </submittedName>
</protein>
<sequence length="136" mass="14796">MKKVLLFLFVTTLFFSCKDDKDKDPAPELSAQVTGNYKVTKLTVNGKEQPLELAKAVITIQLEKFSAEVVTGIMKAKIDGVSEPDEDLGTLNLKNAGSTGIDIYEGTQKVGNLKSGKLTVFIVLDGDEIEMIADKQ</sequence>
<dbReference type="EMBL" id="CP112998">
    <property type="protein sequence ID" value="WAC11783.1"/>
    <property type="molecule type" value="Genomic_DNA"/>
</dbReference>
<gene>
    <name evidence="1" type="ORF">ON006_29130</name>
</gene>
<keyword evidence="2" id="KW-1185">Reference proteome</keyword>
<reference evidence="1" key="1">
    <citation type="submission" date="2022-11" db="EMBL/GenBank/DDBJ databases">
        <title>Dyadobacter pollutisoli sp. nov., isolated from plastic dumped soil.</title>
        <authorList>
            <person name="Kim J.M."/>
            <person name="Kim K.R."/>
            <person name="Lee J.K."/>
            <person name="Hao L."/>
            <person name="Jeon C.O."/>
        </authorList>
    </citation>
    <scope>NUCLEOTIDE SEQUENCE</scope>
    <source>
        <strain evidence="1">U1</strain>
    </source>
</reference>
<proteinExistence type="predicted"/>
<accession>A0A9E8N9F3</accession>
<dbReference type="PROSITE" id="PS51257">
    <property type="entry name" value="PROKAR_LIPOPROTEIN"/>
    <property type="match status" value="1"/>
</dbReference>